<proteinExistence type="predicted"/>
<dbReference type="EMBL" id="OQ890315">
    <property type="protein sequence ID" value="WLJ25745.1"/>
    <property type="molecule type" value="Genomic_DNA"/>
</dbReference>
<accession>A0AA49X3N8</accession>
<name>A0AA49X3N8_9VIRU</name>
<organism evidence="1">
    <name type="scientific">Firmicutes phage HS08</name>
    <dbReference type="NCBI Taxonomy" id="3056391"/>
    <lineage>
        <taxon>Viruses</taxon>
    </lineage>
</organism>
<protein>
    <submittedName>
        <fullName evidence="1">Holin</fullName>
    </submittedName>
</protein>
<sequence length="126" mass="14428">MNNIFNNLMLTVLTVGLFALIKILIGQVKEYTNKNIKNERAKKAIEKALEVVTLAVNTTNQTFVKELKEKDGFDKRAMEDAYNASKKAVLDMLDKETKDILEEEFANTDLFLNNAIESKVWEIKNK</sequence>
<evidence type="ECO:0000313" key="1">
    <source>
        <dbReference type="EMBL" id="WLJ25745.1"/>
    </source>
</evidence>
<reference evidence="1" key="1">
    <citation type="submission" date="2023-04" db="EMBL/GenBank/DDBJ databases">
        <title>The human skin virome in hidradenitis suppurativa patients.</title>
        <authorList>
            <person name="Jansen D."/>
        </authorList>
    </citation>
    <scope>NUCLEOTIDE SEQUENCE</scope>
    <source>
        <strain evidence="1">VC3_JansenPhageE</strain>
    </source>
</reference>